<proteinExistence type="predicted"/>
<dbReference type="EMBL" id="JAGFVQ010000003">
    <property type="protein sequence ID" value="MBO4139073.1"/>
    <property type="molecule type" value="Genomic_DNA"/>
</dbReference>
<accession>A0AAW4JAQ4</accession>
<sequence>MTITSRPTSAKSDPWSFLLPAQHQTTTAPDEILHSGNAGLIIHRVGQVAYEFRDEAREFARSLQQHNNQVLHPYATAFVYEEVFGRQERLHWLIHMRAPNDYGRLLEMVEHDSDFKEIAQGDRLTDRGGGNWERMFGEATFQETVIVPQHGLTHADEDDDLDGLFAAPAHHQTDQPADRMLHSANACAIVHRRAQVKYEMRKEGRQFAYEWQEHINRALAGEATIFLYEETWGRQDRIHWLIHLRTLDAYRHLMRLAETDDDFRALLDKQFVAPHKGGGTWGRMFVEGSINDTVLVPHTARTGR</sequence>
<reference evidence="1" key="1">
    <citation type="submission" date="2021-03" db="EMBL/GenBank/DDBJ databases">
        <title>X isolated from Micromonospora tulbaghiae.</title>
        <authorList>
            <person name="Stennett H.L."/>
        </authorList>
    </citation>
    <scope>NUCLEOTIDE SEQUENCE</scope>
    <source>
        <strain evidence="1">28M1-20</strain>
    </source>
</reference>
<protein>
    <recommendedName>
        <fullName evidence="3">Chlorite dismutase</fullName>
    </recommendedName>
</protein>
<evidence type="ECO:0000313" key="1">
    <source>
        <dbReference type="EMBL" id="MBO4139073.1"/>
    </source>
</evidence>
<comment type="caution">
    <text evidence="1">The sequence shown here is derived from an EMBL/GenBank/DDBJ whole genome shotgun (WGS) entry which is preliminary data.</text>
</comment>
<dbReference type="InterPro" id="IPR046102">
    <property type="entry name" value="DUF6039"/>
</dbReference>
<evidence type="ECO:0000313" key="2">
    <source>
        <dbReference type="Proteomes" id="UP000669887"/>
    </source>
</evidence>
<evidence type="ECO:0008006" key="3">
    <source>
        <dbReference type="Google" id="ProtNLM"/>
    </source>
</evidence>
<dbReference type="GeneID" id="93468892"/>
<organism evidence="1 2">
    <name type="scientific">Micromonospora tulbaghiae</name>
    <dbReference type="NCBI Taxonomy" id="479978"/>
    <lineage>
        <taxon>Bacteria</taxon>
        <taxon>Bacillati</taxon>
        <taxon>Actinomycetota</taxon>
        <taxon>Actinomycetes</taxon>
        <taxon>Micromonosporales</taxon>
        <taxon>Micromonosporaceae</taxon>
        <taxon>Micromonospora</taxon>
    </lineage>
</organism>
<gene>
    <name evidence="1" type="ORF">J5U46_02740</name>
</gene>
<dbReference type="Pfam" id="PF19505">
    <property type="entry name" value="DUF6039"/>
    <property type="match status" value="1"/>
</dbReference>
<dbReference type="AlphaFoldDB" id="A0AAW4JAQ4"/>
<dbReference type="Proteomes" id="UP000669887">
    <property type="component" value="Unassembled WGS sequence"/>
</dbReference>
<name>A0AAW4JAQ4_9ACTN</name>
<dbReference type="RefSeq" id="WP_208576407.1">
    <property type="nucleotide sequence ID" value="NZ_FMCQ01000002.1"/>
</dbReference>